<organism evidence="2 3">
    <name type="scientific">Alternaria panax</name>
    <dbReference type="NCBI Taxonomy" id="48097"/>
    <lineage>
        <taxon>Eukaryota</taxon>
        <taxon>Fungi</taxon>
        <taxon>Dikarya</taxon>
        <taxon>Ascomycota</taxon>
        <taxon>Pezizomycotina</taxon>
        <taxon>Dothideomycetes</taxon>
        <taxon>Pleosporomycetidae</taxon>
        <taxon>Pleosporales</taxon>
        <taxon>Pleosporineae</taxon>
        <taxon>Pleosporaceae</taxon>
        <taxon>Alternaria</taxon>
        <taxon>Alternaria sect. Panax</taxon>
    </lineage>
</organism>
<keyword evidence="3" id="KW-1185">Reference proteome</keyword>
<evidence type="ECO:0000313" key="3">
    <source>
        <dbReference type="Proteomes" id="UP001199106"/>
    </source>
</evidence>
<dbReference type="Proteomes" id="UP001199106">
    <property type="component" value="Unassembled WGS sequence"/>
</dbReference>
<evidence type="ECO:0000313" key="2">
    <source>
        <dbReference type="EMBL" id="KAG9190132.1"/>
    </source>
</evidence>
<gene>
    <name evidence="2" type="ORF">G6011_08220</name>
</gene>
<dbReference type="Gene3D" id="3.30.710.10">
    <property type="entry name" value="Potassium Channel Kv1.1, Chain A"/>
    <property type="match status" value="1"/>
</dbReference>
<comment type="caution">
    <text evidence="2">The sequence shown here is derived from an EMBL/GenBank/DDBJ whole genome shotgun (WGS) entry which is preliminary data.</text>
</comment>
<dbReference type="AlphaFoldDB" id="A0AAD4FHG6"/>
<reference evidence="2" key="1">
    <citation type="submission" date="2021-07" db="EMBL/GenBank/DDBJ databases">
        <title>Genome Resource of American Ginseng Black Spot Pathogen Alternaria panax.</title>
        <authorList>
            <person name="Qiu C."/>
            <person name="Wang W."/>
            <person name="Liu Z."/>
        </authorList>
    </citation>
    <scope>NUCLEOTIDE SEQUENCE</scope>
    <source>
        <strain evidence="2">BNCC115425</strain>
    </source>
</reference>
<accession>A0AAD4FHG6</accession>
<dbReference type="EMBL" id="JAANER010000004">
    <property type="protein sequence ID" value="KAG9190132.1"/>
    <property type="molecule type" value="Genomic_DNA"/>
</dbReference>
<feature type="region of interest" description="Disordered" evidence="1">
    <location>
        <begin position="306"/>
        <end position="434"/>
    </location>
</feature>
<feature type="compositionally biased region" description="Basic residues" evidence="1">
    <location>
        <begin position="417"/>
        <end position="434"/>
    </location>
</feature>
<proteinExistence type="predicted"/>
<evidence type="ECO:0008006" key="4">
    <source>
        <dbReference type="Google" id="ProtNLM"/>
    </source>
</evidence>
<name>A0AAD4FHG6_9PLEO</name>
<sequence length="434" mass="46917">MSVSDNSTLDVSHENDGMGGYAYGTGDLAISPEEKSPYATAQIVALDVGPEATRFLVHDSVLSRSKVLASKSYPVAFVQQPVLLSELDQNTAHTLIHYLYTGKFQSLSTLASSDKAISEVYKLGTSVYCAAARYQLPGLAELAQNKMKSLDEEMSIFDILAVAGDHAFPLLPEDDVWYSSYVEESLNNAMADDPEPFRRPDFITTVGADSKLLQLVWKTVMNNYARAPATPVVNNAGTSTPTTELVPELQESIDGKDTISAVAPHKSEEVDESAATPLSVTVPRNEVTEAPIVKDIIVPKPIKEATPEVEDAKPTAENPTPLEPFTDELDFKSSKTYQQMGNKKPEQVKASTISSIETKPAPHKRSDSVVQVEQPLVTPVDSQTKANGNALLADEPEQVVVAEQGDATELNDLAAQGKKKKNKKGKKSKTVAVE</sequence>
<dbReference type="PANTHER" id="PTHR37538">
    <property type="entry name" value="BTB DOMAIN-CONTAINING PROTEIN"/>
    <property type="match status" value="1"/>
</dbReference>
<dbReference type="InterPro" id="IPR011333">
    <property type="entry name" value="SKP1/BTB/POZ_sf"/>
</dbReference>
<evidence type="ECO:0000256" key="1">
    <source>
        <dbReference type="SAM" id="MobiDB-lite"/>
    </source>
</evidence>
<protein>
    <recommendedName>
        <fullName evidence="4">BTB domain-containing protein</fullName>
    </recommendedName>
</protein>
<dbReference type="PANTHER" id="PTHR37538:SF4">
    <property type="entry name" value="PITSLRE SERINE_THREONINE-PROTEIN KINASE CDC2L1"/>
    <property type="match status" value="1"/>
</dbReference>